<dbReference type="CDD" id="cd00054">
    <property type="entry name" value="EGF_CA"/>
    <property type="match status" value="2"/>
</dbReference>
<keyword evidence="4" id="KW-1003">Cell membrane</keyword>
<evidence type="ECO:0000259" key="18">
    <source>
        <dbReference type="PROSITE" id="PS50022"/>
    </source>
</evidence>
<dbReference type="Gene3D" id="1.10.287.70">
    <property type="match status" value="1"/>
</dbReference>
<dbReference type="SUPFAM" id="SSF49723">
    <property type="entry name" value="Lipase/lipooxygenase domain (PLAT/LH2 domain)"/>
    <property type="match status" value="1"/>
</dbReference>
<feature type="disulfide bond" evidence="15">
    <location>
        <begin position="462"/>
        <end position="471"/>
    </location>
</feature>
<evidence type="ECO:0000256" key="12">
    <source>
        <dbReference type="ARBA" id="ARBA00023157"/>
    </source>
</evidence>
<dbReference type="Gene3D" id="2.60.220.50">
    <property type="match status" value="1"/>
</dbReference>
<evidence type="ECO:0000256" key="13">
    <source>
        <dbReference type="ARBA" id="ARBA00023180"/>
    </source>
</evidence>
<evidence type="ECO:0000259" key="22">
    <source>
        <dbReference type="PROSITE" id="PS50221"/>
    </source>
</evidence>
<feature type="region of interest" description="Disordered" evidence="16">
    <location>
        <begin position="1529"/>
        <end position="1555"/>
    </location>
</feature>
<feature type="domain" description="GAIN-B" evidence="22">
    <location>
        <begin position="1068"/>
        <end position="1214"/>
    </location>
</feature>
<dbReference type="InterPro" id="IPR006585">
    <property type="entry name" value="FTP1"/>
</dbReference>
<feature type="transmembrane region" description="Helical" evidence="17">
    <location>
        <begin position="1228"/>
        <end position="1247"/>
    </location>
</feature>
<proteinExistence type="inferred from homology"/>
<evidence type="ECO:0000256" key="10">
    <source>
        <dbReference type="ARBA" id="ARBA00022989"/>
    </source>
</evidence>
<dbReference type="Pfam" id="PF08016">
    <property type="entry name" value="PKD_channel"/>
    <property type="match status" value="1"/>
</dbReference>
<keyword evidence="13" id="KW-0325">Glycoprotein</keyword>
<dbReference type="InterPro" id="IPR013320">
    <property type="entry name" value="ConA-like_dom_sf"/>
</dbReference>
<dbReference type="SMART" id="SM00303">
    <property type="entry name" value="GPS"/>
    <property type="match status" value="1"/>
</dbReference>
<evidence type="ECO:0000256" key="3">
    <source>
        <dbReference type="ARBA" id="ARBA00009738"/>
    </source>
</evidence>
<dbReference type="InterPro" id="IPR046338">
    <property type="entry name" value="GAIN_dom_sf"/>
</dbReference>
<feature type="transmembrane region" description="Helical" evidence="17">
    <location>
        <begin position="2190"/>
        <end position="2212"/>
    </location>
</feature>
<dbReference type="PROSITE" id="PS50095">
    <property type="entry name" value="PLAT"/>
    <property type="match status" value="1"/>
</dbReference>
<dbReference type="PROSITE" id="PS50060">
    <property type="entry name" value="MAM_2"/>
    <property type="match status" value="1"/>
</dbReference>
<evidence type="ECO:0000256" key="5">
    <source>
        <dbReference type="ARBA" id="ARBA00022692"/>
    </source>
</evidence>
<dbReference type="PROSITE" id="PS00010">
    <property type="entry name" value="ASX_HYDROXYL"/>
    <property type="match status" value="1"/>
</dbReference>
<dbReference type="GO" id="GO:0050982">
    <property type="term" value="P:detection of mechanical stimulus"/>
    <property type="evidence" value="ECO:0000318"/>
    <property type="project" value="GO_Central"/>
</dbReference>
<dbReference type="SUPFAM" id="SSF49899">
    <property type="entry name" value="Concanavalin A-like lectins/glucanases"/>
    <property type="match status" value="1"/>
</dbReference>
<comment type="similarity">
    <text evidence="3">Belongs to the nephronectin family.</text>
</comment>
<dbReference type="FunFam" id="2.60.120.260:FF:000105">
    <property type="entry name" value="Sushi, von Willebrand factor type A, EGF and pentraxin domain-containing protein 1"/>
    <property type="match status" value="1"/>
</dbReference>
<keyword evidence="10 17" id="KW-1133">Transmembrane helix</keyword>
<feature type="transmembrane region" description="Helical" evidence="17">
    <location>
        <begin position="2129"/>
        <end position="2151"/>
    </location>
</feature>
<dbReference type="FunFam" id="2.10.25.10:FF:000472">
    <property type="entry name" value="Uncharacterized protein, isoform A"/>
    <property type="match status" value="1"/>
</dbReference>
<feature type="transmembrane region" description="Helical" evidence="17">
    <location>
        <begin position="2083"/>
        <end position="2109"/>
    </location>
</feature>
<keyword evidence="11 17" id="KW-0472">Membrane</keyword>
<feature type="disulfide bond" evidence="15">
    <location>
        <begin position="441"/>
        <end position="451"/>
    </location>
</feature>
<dbReference type="PANTHER" id="PTHR10877">
    <property type="entry name" value="POLYCYSTIN FAMILY MEMBER"/>
    <property type="match status" value="1"/>
</dbReference>
<dbReference type="SMART" id="SM00179">
    <property type="entry name" value="EGF_CA"/>
    <property type="match status" value="2"/>
</dbReference>
<dbReference type="SUPFAM" id="SSF49785">
    <property type="entry name" value="Galactose-binding domain-like"/>
    <property type="match status" value="2"/>
</dbReference>
<evidence type="ECO:0000256" key="17">
    <source>
        <dbReference type="SAM" id="Phobius"/>
    </source>
</evidence>
<name>A0A9J7LWP0_BRAFL</name>
<evidence type="ECO:0000256" key="2">
    <source>
        <dbReference type="ARBA" id="ARBA00007200"/>
    </source>
</evidence>
<dbReference type="GO" id="GO:0005509">
    <property type="term" value="F:calcium ion binding"/>
    <property type="evidence" value="ECO:0007669"/>
    <property type="project" value="InterPro"/>
</dbReference>
<evidence type="ECO:0000256" key="8">
    <source>
        <dbReference type="ARBA" id="ARBA00022737"/>
    </source>
</evidence>
<dbReference type="Gene3D" id="2.60.120.200">
    <property type="match status" value="1"/>
</dbReference>
<dbReference type="SMART" id="SM00137">
    <property type="entry name" value="MAM"/>
    <property type="match status" value="1"/>
</dbReference>
<protein>
    <submittedName>
        <fullName evidence="24">Uncharacterized protein LOC118424905</fullName>
    </submittedName>
</protein>
<dbReference type="Gene3D" id="2.60.60.20">
    <property type="entry name" value="PLAT/LH2 domain"/>
    <property type="match status" value="1"/>
</dbReference>
<keyword evidence="15" id="KW-0245">EGF-like domain</keyword>
<comment type="similarity">
    <text evidence="2">Belongs to the polycystin family.</text>
</comment>
<evidence type="ECO:0000313" key="24">
    <source>
        <dbReference type="RefSeq" id="XP_035689640.1"/>
    </source>
</evidence>
<evidence type="ECO:0000256" key="15">
    <source>
        <dbReference type="PROSITE-ProRule" id="PRU00076"/>
    </source>
</evidence>
<dbReference type="InterPro" id="IPR001881">
    <property type="entry name" value="EGF-like_Ca-bd_dom"/>
</dbReference>
<dbReference type="OrthoDB" id="444119at2759"/>
<evidence type="ECO:0000259" key="21">
    <source>
        <dbReference type="PROSITE" id="PS50095"/>
    </source>
</evidence>
<keyword evidence="6" id="KW-0479">Metal-binding</keyword>
<comment type="subcellular location">
    <subcellularLocation>
        <location evidence="1">Cell membrane</location>
        <topology evidence="1">Multi-pass membrane protein</topology>
    </subcellularLocation>
</comment>
<dbReference type="PRINTS" id="PR01433">
    <property type="entry name" value="POLYCYSTIN2"/>
</dbReference>
<dbReference type="InterPro" id="IPR001024">
    <property type="entry name" value="PLAT/LH2_dom"/>
</dbReference>
<dbReference type="InterPro" id="IPR003915">
    <property type="entry name" value="PKD_2"/>
</dbReference>
<dbReference type="InterPro" id="IPR057244">
    <property type="entry name" value="GAIN_B"/>
</dbReference>
<feature type="transmembrane region" description="Helical" evidence="17">
    <location>
        <begin position="1653"/>
        <end position="1684"/>
    </location>
</feature>
<dbReference type="PROSITE" id="PS50221">
    <property type="entry name" value="GAIN_B"/>
    <property type="match status" value="1"/>
</dbReference>
<dbReference type="SMART" id="SM00308">
    <property type="entry name" value="LH2"/>
    <property type="match status" value="1"/>
</dbReference>
<feature type="disulfide bond" evidence="15">
    <location>
        <begin position="425"/>
        <end position="434"/>
    </location>
</feature>
<feature type="domain" description="MAM" evidence="20">
    <location>
        <begin position="253"/>
        <end position="397"/>
    </location>
</feature>
<dbReference type="InterPro" id="IPR046791">
    <property type="entry name" value="Polycystin_dom"/>
</dbReference>
<dbReference type="KEGG" id="bfo:118424905"/>
<feature type="transmembrane region" description="Helical" evidence="17">
    <location>
        <begin position="2004"/>
        <end position="2023"/>
    </location>
</feature>
<dbReference type="PROSITE" id="PS50022">
    <property type="entry name" value="FA58C_3"/>
    <property type="match status" value="1"/>
</dbReference>
<dbReference type="Pfam" id="PF00754">
    <property type="entry name" value="F5_F8_type_C"/>
    <property type="match status" value="1"/>
</dbReference>
<dbReference type="SMART" id="SM00181">
    <property type="entry name" value="EGF"/>
    <property type="match status" value="2"/>
</dbReference>
<dbReference type="PROSITE" id="PS00022">
    <property type="entry name" value="EGF_1"/>
    <property type="match status" value="2"/>
</dbReference>
<feature type="transmembrane region" description="Helical" evidence="17">
    <location>
        <begin position="1743"/>
        <end position="1763"/>
    </location>
</feature>
<dbReference type="GeneID" id="118424905"/>
<dbReference type="Gene3D" id="2.10.25.10">
    <property type="entry name" value="Laminin"/>
    <property type="match status" value="2"/>
</dbReference>
<dbReference type="Gene3D" id="2.60.120.260">
    <property type="entry name" value="Galactose-binding domain-like"/>
    <property type="match status" value="1"/>
</dbReference>
<evidence type="ECO:0000313" key="23">
    <source>
        <dbReference type="Proteomes" id="UP000001554"/>
    </source>
</evidence>
<feature type="domain" description="EGF-like" evidence="19">
    <location>
        <begin position="437"/>
        <end position="472"/>
    </location>
</feature>
<keyword evidence="9" id="KW-0106">Calcium</keyword>
<keyword evidence="23" id="KW-1185">Reference proteome</keyword>
<dbReference type="PROSITE" id="PS01186">
    <property type="entry name" value="EGF_2"/>
    <property type="match status" value="1"/>
</dbReference>
<dbReference type="RefSeq" id="XP_035689640.1">
    <property type="nucleotide sequence ID" value="XM_035833747.1"/>
</dbReference>
<dbReference type="Pfam" id="PF00008">
    <property type="entry name" value="EGF"/>
    <property type="match status" value="1"/>
</dbReference>
<evidence type="ECO:0000256" key="1">
    <source>
        <dbReference type="ARBA" id="ARBA00004651"/>
    </source>
</evidence>
<dbReference type="SMART" id="SM00607">
    <property type="entry name" value="FTP"/>
    <property type="match status" value="1"/>
</dbReference>
<keyword evidence="8" id="KW-0677">Repeat</keyword>
<dbReference type="CDD" id="cd06263">
    <property type="entry name" value="MAM"/>
    <property type="match status" value="1"/>
</dbReference>
<dbReference type="InterPro" id="IPR013122">
    <property type="entry name" value="PKD1_2_channel"/>
</dbReference>
<evidence type="ECO:0000259" key="19">
    <source>
        <dbReference type="PROSITE" id="PS50026"/>
    </source>
</evidence>
<dbReference type="InterPro" id="IPR002859">
    <property type="entry name" value="PKD/REJ-like"/>
</dbReference>
<evidence type="ECO:0000259" key="20">
    <source>
        <dbReference type="PROSITE" id="PS50060"/>
    </source>
</evidence>
<dbReference type="InterPro" id="IPR036392">
    <property type="entry name" value="PLAT/LH2_dom_sf"/>
</dbReference>
<feature type="domain" description="PLAT" evidence="21">
    <location>
        <begin position="1274"/>
        <end position="1391"/>
    </location>
</feature>
<evidence type="ECO:0000256" key="11">
    <source>
        <dbReference type="ARBA" id="ARBA00023136"/>
    </source>
</evidence>
<evidence type="ECO:0000256" key="6">
    <source>
        <dbReference type="ARBA" id="ARBA00022723"/>
    </source>
</evidence>
<feature type="disulfide bond" evidence="14">
    <location>
        <begin position="1851"/>
        <end position="1864"/>
    </location>
</feature>
<dbReference type="Pfam" id="PF20519">
    <property type="entry name" value="Polycystin_dom"/>
    <property type="match status" value="1"/>
</dbReference>
<dbReference type="GO" id="GO:0016020">
    <property type="term" value="C:membrane"/>
    <property type="evidence" value="ECO:0000318"/>
    <property type="project" value="GO_Central"/>
</dbReference>
<comment type="caution">
    <text evidence="15">Lacks conserved residue(s) required for the propagation of feature annotation.</text>
</comment>
<dbReference type="OMA" id="MTHLIAP"/>
<reference evidence="23" key="1">
    <citation type="journal article" date="2020" name="Nat. Ecol. Evol.">
        <title>Deeply conserved synteny resolves early events in vertebrate evolution.</title>
        <authorList>
            <person name="Simakov O."/>
            <person name="Marletaz F."/>
            <person name="Yue J.X."/>
            <person name="O'Connell B."/>
            <person name="Jenkins J."/>
            <person name="Brandt A."/>
            <person name="Calef R."/>
            <person name="Tung C.H."/>
            <person name="Huang T.K."/>
            <person name="Schmutz J."/>
            <person name="Satoh N."/>
            <person name="Yu J.K."/>
            <person name="Putnam N.H."/>
            <person name="Green R.E."/>
            <person name="Rokhsar D.S."/>
        </authorList>
    </citation>
    <scope>NUCLEOTIDE SEQUENCE [LARGE SCALE GENOMIC DNA]</scope>
    <source>
        <strain evidence="23">S238N-H82</strain>
    </source>
</reference>
<feature type="domain" description="EGF-like" evidence="19">
    <location>
        <begin position="396"/>
        <end position="435"/>
    </location>
</feature>
<dbReference type="GO" id="GO:0005886">
    <property type="term" value="C:plasma membrane"/>
    <property type="evidence" value="ECO:0007669"/>
    <property type="project" value="UniProtKB-SubCell"/>
</dbReference>
<feature type="transmembrane region" description="Helical" evidence="17">
    <location>
        <begin position="1618"/>
        <end position="1641"/>
    </location>
</feature>
<dbReference type="InterPro" id="IPR018097">
    <property type="entry name" value="EGF_Ca-bd_CS"/>
</dbReference>
<reference evidence="24" key="2">
    <citation type="submission" date="2025-08" db="UniProtKB">
        <authorList>
            <consortium name="RefSeq"/>
        </authorList>
    </citation>
    <scope>IDENTIFICATION</scope>
    <source>
        <strain evidence="24">S238N-H82</strain>
        <tissue evidence="24">Testes</tissue>
    </source>
</reference>
<dbReference type="Pfam" id="PF01477">
    <property type="entry name" value="PLAT"/>
    <property type="match status" value="1"/>
</dbReference>
<keyword evidence="5 17" id="KW-0812">Transmembrane</keyword>
<gene>
    <name evidence="24" type="primary">LOC118424905</name>
</gene>
<dbReference type="InterPro" id="IPR000998">
    <property type="entry name" value="MAM_dom"/>
</dbReference>
<dbReference type="InterPro" id="IPR000203">
    <property type="entry name" value="GPS"/>
</dbReference>
<feature type="transmembrane region" description="Helical" evidence="17">
    <location>
        <begin position="2043"/>
        <end position="2062"/>
    </location>
</feature>
<dbReference type="PROSITE" id="PS50026">
    <property type="entry name" value="EGF_3"/>
    <property type="match status" value="2"/>
</dbReference>
<dbReference type="FunFam" id="2.60.60.20:FF:000019">
    <property type="entry name" value="Uncharacterized protein"/>
    <property type="match status" value="1"/>
</dbReference>
<evidence type="ECO:0000256" key="9">
    <source>
        <dbReference type="ARBA" id="ARBA00022837"/>
    </source>
</evidence>
<organism evidence="23 24">
    <name type="scientific">Branchiostoma floridae</name>
    <name type="common">Florida lancelet</name>
    <name type="synonym">Amphioxus</name>
    <dbReference type="NCBI Taxonomy" id="7739"/>
    <lineage>
        <taxon>Eukaryota</taxon>
        <taxon>Metazoa</taxon>
        <taxon>Chordata</taxon>
        <taxon>Cephalochordata</taxon>
        <taxon>Leptocardii</taxon>
        <taxon>Amphioxiformes</taxon>
        <taxon>Branchiostomatidae</taxon>
        <taxon>Branchiostoma</taxon>
    </lineage>
</organism>
<dbReference type="Pfam" id="PF22633">
    <property type="entry name" value="F5_F8_type_C_2"/>
    <property type="match status" value="1"/>
</dbReference>
<keyword evidence="7" id="KW-0732">Signal</keyword>
<dbReference type="SUPFAM" id="SSF57196">
    <property type="entry name" value="EGF/Laminin"/>
    <property type="match status" value="2"/>
</dbReference>
<accession>A0A9J7LWP0</accession>
<dbReference type="GO" id="GO:0005262">
    <property type="term" value="F:calcium channel activity"/>
    <property type="evidence" value="ECO:0000318"/>
    <property type="project" value="GO_Central"/>
</dbReference>
<dbReference type="Proteomes" id="UP000001554">
    <property type="component" value="Chromosome 1"/>
</dbReference>
<keyword evidence="12 15" id="KW-1015">Disulfide bond</keyword>
<dbReference type="Pfam" id="PF01825">
    <property type="entry name" value="GPS"/>
    <property type="match status" value="1"/>
</dbReference>
<evidence type="ECO:0000256" key="7">
    <source>
        <dbReference type="ARBA" id="ARBA00022729"/>
    </source>
</evidence>
<dbReference type="InterPro" id="IPR000421">
    <property type="entry name" value="FA58C"/>
</dbReference>
<evidence type="ECO:0000256" key="4">
    <source>
        <dbReference type="ARBA" id="ARBA00022475"/>
    </source>
</evidence>
<dbReference type="Pfam" id="PF02010">
    <property type="entry name" value="REJ"/>
    <property type="match status" value="1"/>
</dbReference>
<dbReference type="InterPro" id="IPR008979">
    <property type="entry name" value="Galactose-bd-like_sf"/>
</dbReference>
<feature type="domain" description="F5/8 type C" evidence="18">
    <location>
        <begin position="130"/>
        <end position="276"/>
    </location>
</feature>
<dbReference type="InterPro" id="IPR000742">
    <property type="entry name" value="EGF"/>
</dbReference>
<evidence type="ECO:0000256" key="16">
    <source>
        <dbReference type="SAM" id="MobiDB-lite"/>
    </source>
</evidence>
<evidence type="ECO:0000256" key="14">
    <source>
        <dbReference type="PIRSR" id="PIRSR603915-2"/>
    </source>
</evidence>
<dbReference type="InterPro" id="IPR051223">
    <property type="entry name" value="Polycystin"/>
</dbReference>
<sequence length="2310" mass="257154">MGGANIALGRTAYQTSRFRNSGPAQRAVDGNTDGDYMSGAGSCIHTNRESNPSWWVDLGQSYVVIRVDVFNRQDCCPERLNPFNIHIGDSDQVIANPKCGGDHRIDISQPSISVSCLGMKGRYVGIRLVASYQPLTICEVQVVSESAWLKRDSSWVVENNGDATKALDGEDGTYWNPQVNWYIILDLAAPKTLARIAVNNYGDVTHDITAFTLQMSQVGSPYNWEDVVTVDNVLGGTAQRQEFGGFQETARYWKFVVDRTHGNVQPWLKELYLYGITFDENGHYMYINTSSPRVEGDRALLYSPTVTTTCTMYLRFWYHMYGSAIETLNVYVRTDSSLPAVPVFTRTGEQGNQWLSAEVEISTTGNYYVVIEGISGSDITGQIALDDITLETGHCATGGCHSRPCQNYGTCVEDATTATGYVCLCLDGWEGQNCTQDVDECQSSPCGPGTCHDRLNGYLCQCPWSYQGTHCKAPDDLPVNCSRLGVCENTAPDENTAGSCMVYASMVEGIWRYDGRMSLVYRAENVIHGDVDLTGCPGGVITRYGWSILKEVLSDGAAVYKLPNLNIKADEEDLVLPGQLLQPWKYMIQFQVTVQDNSTDMKIYSVAQTWVEVFAAPLVVTLGSALVTRYAHDDIWVSAEGSWDPEGLTHPSVWHYTWTCSQNRGGTIEDCAAVETDSRPGALYLGNSLPANTTFRVTVVASHPGRSEVAASQTITLHDNAACQLSIACDSNCDQTRLNLTAPLLLKAVPGTNTTAMYQWSVVGSPEASTGLPSTVDVTRETLLVEANTFKAGESYIIRLVNHIQDCSPEGAVSTWAFRVRPEGPRLGSNSTNCSIHRNSSTGCVCCEEIVDELGPVTYKFQIIAPYEKDRGQVQFPPDSDFVMTPLPLTPFETMIPRYCPDVLPQDELTVRLWVSGTDGRIVAEKKITEALSEEQAAFSDDVIEVISRSEMKDLGTIQNVATFVTLASAKNVTLASKAKAAKTLQATADALKNMTESGSSVSVEEVNILTCTMFTGTTHMLEDSSNVSSNAEDTEKVAEFRPQKSGTALSIHLDVEQTPEPRDIRLVLLNVSSAPIPENYDNVSFTTVLPVPRNELFTLPTLHNGPQVNLTASPYSWLILPEEGPIMDYQSVSNTSYYLYMLYDTKDAISRAKVTSKFTVSILETACLYFGEESQQWLSDGCKVGPLSNTTHIHCQCDHLTKFSGFVPPNPLRFDKVFSASISENTVGLIAVLTVFGLFLMGCLLGRKADRADLQKIGVTIPTGLRLNSDPENHYVITIYTGYRSGAGTTAQVSVVLFGFMDESEPLHLCDDRRVLFQSGSEDSFLVSTERRLGPLTHVHVWHNNAGFSPGWFLSRVVVKHVHSGQQDYFICNKWLALDEDDGRINRMIFVASPEELSNISNLIMSRMSKDTHDGHLYYSMVGRPARSSFSRVQRLTCCMCTVYCTMATNIMFYRQGDKYDPPEPIRFMGVEFQLPISLPEIMISVQSAAMILPVTSAIVFLYRNASPRPPKASPTALTEPHVVYRGQRPGTTSVLQPEELSSDEPTRMPSRPVKSAVALPSGLMERRPAVRHLRPTPSRTDPDVGAIDVMMQERSSDSSPTDADIKPKTGLKLPWWASWLAGALALSVSFVAAFFVVLYSLSFGRVKAEAWLITFVTSFVTDMFLLQPVKLMAAAVSIVLIFRKPDNDDDLPPAATTDDEEYLDVLPQPLPSYKMRTELPGNDVLDEDRARRLRKKKIRSALKEVLLYGMFVCVLMLMSFGERSSQAFHMNKAINGFVMDSSKGTAFSTISDVTPFWQWVDTTLIPATHSPPWYNRQTSKHGLYLPDHMTHLIAPLRFRQVRMRQEQQCTIPDTMANVSARCLDSYSVRNGDTSNYNGSWDAPINPNHTLTDDNSMAQSPWYFTYGNVADGFAYIGKHGTYATGGYVATLNWTFDGSINISTNLQTNNWLDEKTRAVFIEMTLYNPHANLFSVVAMVTEFSITGGVSMAPEMTTFRLHHEDQVTLLVLRVAMALFMLYYLIVAVMNFNARPLEYLTEAGSWLEIFIVFSTAASLGLYFRAQGAIDDITRHGHQMFESYHKAAAWYQMYTYSLSFLICCSLLKFIRLLRFNNHVYSLLNTMNKTAKPLFNFLIIASIIFTAFALAAHLTLGLNLKEYSTLLATYESLFGMMLGSFTFERLQEGSALFGPALFVFFQCTVQFFLLTMFMSIIMDVYAKSREVVNPDQLEIMQVLKDEATEAINKLRSSAKTQKDCRPDPEKVPRVTLQDQIQNAIVEMEKQNAMEEVEKHRQPRERRIHFLGNDEVYIRK</sequence>
<dbReference type="InterPro" id="IPR000152">
    <property type="entry name" value="EGF-type_Asp/Asn_hydroxyl_site"/>
</dbReference>
<dbReference type="PANTHER" id="PTHR10877:SF194">
    <property type="entry name" value="LOCATION OF VULVA DEFECTIVE 1"/>
    <property type="match status" value="1"/>
</dbReference>
<dbReference type="PROSITE" id="PS01187">
    <property type="entry name" value="EGF_CA"/>
    <property type="match status" value="1"/>
</dbReference>
<dbReference type="Pfam" id="PF00629">
    <property type="entry name" value="MAM"/>
    <property type="match status" value="1"/>
</dbReference>